<dbReference type="PANTHER" id="PTHR37312:SF1">
    <property type="entry name" value="MEMBRANE-BOUND ACYLTRANSFERASE YKRP-RELATED"/>
    <property type="match status" value="1"/>
</dbReference>
<evidence type="ECO:0000313" key="4">
    <source>
        <dbReference type="Proteomes" id="UP000433359"/>
    </source>
</evidence>
<feature type="transmembrane region" description="Helical" evidence="1">
    <location>
        <begin position="208"/>
        <end position="227"/>
    </location>
</feature>
<gene>
    <name evidence="3" type="ORF">FYJ25_11555</name>
</gene>
<dbReference type="InterPro" id="IPR002656">
    <property type="entry name" value="Acyl_transf_3_dom"/>
</dbReference>
<feature type="transmembrane region" description="Helical" evidence="1">
    <location>
        <begin position="98"/>
        <end position="120"/>
    </location>
</feature>
<keyword evidence="3" id="KW-0808">Transferase</keyword>
<keyword evidence="1" id="KW-0472">Membrane</keyword>
<dbReference type="PANTHER" id="PTHR37312">
    <property type="entry name" value="MEMBRANE-BOUND ACYLTRANSFERASE YKRP-RELATED"/>
    <property type="match status" value="1"/>
</dbReference>
<proteinExistence type="predicted"/>
<dbReference type="AlphaFoldDB" id="A0A6N7YKL3"/>
<evidence type="ECO:0000313" key="3">
    <source>
        <dbReference type="EMBL" id="MSU82950.1"/>
    </source>
</evidence>
<feature type="transmembrane region" description="Helical" evidence="1">
    <location>
        <begin position="375"/>
        <end position="394"/>
    </location>
</feature>
<feature type="transmembrane region" description="Helical" evidence="1">
    <location>
        <begin position="259"/>
        <end position="276"/>
    </location>
</feature>
<reference evidence="3 4" key="1">
    <citation type="submission" date="2019-08" db="EMBL/GenBank/DDBJ databases">
        <title>In-depth cultivation of the pig gut microbiome towards novel bacterial diversity and tailored functional studies.</title>
        <authorList>
            <person name="Wylensek D."/>
            <person name="Hitch T.C.A."/>
            <person name="Clavel T."/>
        </authorList>
    </citation>
    <scope>NUCLEOTIDE SEQUENCE [LARGE SCALE GENOMIC DNA]</scope>
    <source>
        <strain evidence="3 4">BSM-383-APC-4H</strain>
    </source>
</reference>
<sequence>MIVGVIIRCKYLIQRGIEMSEAVSRNTKRIYKWDNLKCFLIVMVVIGHFVNQYAPISNTMKSLSLFIYSFHMPLFIFLSGLLQKKWGARHPFRWDKPIYYIMIGYTLKFCIYGIKLLFHQEAVFQWFEDTGIPWYMFAMAAFMLMTYLLRELPLWFVMPISIMIACLAGYDTNIGSFLYLSRIIVFFPFYYVGYHLDIKKVQEVLDKLWIKCLSAIFLTDMILYTLARIEDKYSYIRLFTGRNAYEFINVEDCGAVHRLVFYMIAFLMGIAIISLVPNRKIPVIGTVGKRTLQIYFWHRLVLYILTFSGMTDELIKKVPSGWIWIYLAIAVVLPFVLSLKIFGVPLTFLKNSEHIMLTGINRVAVNLYKWKESTLTVLPVLEFVTIVLMLIYYGEDVGIL</sequence>
<dbReference type="Proteomes" id="UP000433359">
    <property type="component" value="Unassembled WGS sequence"/>
</dbReference>
<evidence type="ECO:0000256" key="1">
    <source>
        <dbReference type="SAM" id="Phobius"/>
    </source>
</evidence>
<accession>A0A6N7YKL3</accession>
<evidence type="ECO:0000259" key="2">
    <source>
        <dbReference type="Pfam" id="PF01757"/>
    </source>
</evidence>
<organism evidence="3 4">
    <name type="scientific">Anaerobutyricum soehngenii</name>
    <dbReference type="NCBI Taxonomy" id="105843"/>
    <lineage>
        <taxon>Bacteria</taxon>
        <taxon>Bacillati</taxon>
        <taxon>Bacillota</taxon>
        <taxon>Clostridia</taxon>
        <taxon>Lachnospirales</taxon>
        <taxon>Lachnospiraceae</taxon>
        <taxon>Anaerobutyricum</taxon>
    </lineage>
</organism>
<feature type="transmembrane region" description="Helical" evidence="1">
    <location>
        <begin position="132"/>
        <end position="149"/>
    </location>
</feature>
<dbReference type="InterPro" id="IPR052734">
    <property type="entry name" value="Nod_factor_acetyltransferase"/>
</dbReference>
<feature type="domain" description="Acyltransferase 3" evidence="2">
    <location>
        <begin position="31"/>
        <end position="337"/>
    </location>
</feature>
<feature type="transmembrane region" description="Helical" evidence="1">
    <location>
        <begin position="176"/>
        <end position="196"/>
    </location>
</feature>
<protein>
    <submittedName>
        <fullName evidence="3">Acyltransferase family protein</fullName>
    </submittedName>
</protein>
<name>A0A6N7YKL3_9FIRM</name>
<dbReference type="EMBL" id="VULP01000027">
    <property type="protein sequence ID" value="MSU82950.1"/>
    <property type="molecule type" value="Genomic_DNA"/>
</dbReference>
<dbReference type="Pfam" id="PF01757">
    <property type="entry name" value="Acyl_transf_3"/>
    <property type="match status" value="1"/>
</dbReference>
<keyword evidence="1" id="KW-1133">Transmembrane helix</keyword>
<comment type="caution">
    <text evidence="3">The sequence shown here is derived from an EMBL/GenBank/DDBJ whole genome shotgun (WGS) entry which is preliminary data.</text>
</comment>
<keyword evidence="3" id="KW-0012">Acyltransferase</keyword>
<dbReference type="GO" id="GO:0016747">
    <property type="term" value="F:acyltransferase activity, transferring groups other than amino-acyl groups"/>
    <property type="evidence" value="ECO:0007669"/>
    <property type="project" value="InterPro"/>
</dbReference>
<keyword evidence="1" id="KW-0812">Transmembrane</keyword>
<feature type="transmembrane region" description="Helical" evidence="1">
    <location>
        <begin position="62"/>
        <end position="82"/>
    </location>
</feature>
<feature type="transmembrane region" description="Helical" evidence="1">
    <location>
        <begin position="321"/>
        <end position="342"/>
    </location>
</feature>
<feature type="transmembrane region" description="Helical" evidence="1">
    <location>
        <begin position="296"/>
        <end position="315"/>
    </location>
</feature>